<dbReference type="SMART" id="SM01007">
    <property type="entry name" value="Aldolase_II"/>
    <property type="match status" value="1"/>
</dbReference>
<accession>A0ABP0K6G5</accession>
<evidence type="ECO:0000313" key="3">
    <source>
        <dbReference type="Proteomes" id="UP001642464"/>
    </source>
</evidence>
<dbReference type="PANTHER" id="PTHR10672">
    <property type="entry name" value="ADDUCIN"/>
    <property type="match status" value="1"/>
</dbReference>
<dbReference type="PANTHER" id="PTHR10672:SF21">
    <property type="entry name" value="CLASS II ALDOLASE_ADDUCIN N-TERMINAL DOMAIN-CONTAINING PROTEIN"/>
    <property type="match status" value="1"/>
</dbReference>
<dbReference type="Gene3D" id="3.40.225.10">
    <property type="entry name" value="Class II aldolase/adducin N-terminal domain"/>
    <property type="match status" value="1"/>
</dbReference>
<comment type="caution">
    <text evidence="2">The sequence shown here is derived from an EMBL/GenBank/DDBJ whole genome shotgun (WGS) entry which is preliminary data.</text>
</comment>
<feature type="domain" description="Class II aldolase/adducin N-terminal" evidence="1">
    <location>
        <begin position="36"/>
        <end position="210"/>
    </location>
</feature>
<protein>
    <submittedName>
        <fullName evidence="2">Aldolase class 2 protein RP493</fullName>
    </submittedName>
</protein>
<dbReference type="InterPro" id="IPR051017">
    <property type="entry name" value="Aldolase-II_Adducin_sf"/>
</dbReference>
<sequence>MATETGVDDLLARLELAYRRVEQTQGSRVKLESAEINLLKVCEEVGCLDLAGSMDLPVIPYGLLWSEVTPENLVVVDSKGQVVSGKGFVETSAFEIHRAIHHCSPNKAAVLHTHMPYSTALCCIDRSKLPNSDRLQMCSQNALRFWNEVAYDDVYKGLVLDPEEGNRLAAALKEKRVGLQKHHGVFVCGRTVAEAFEDLYYLEQAAKVQVLAMQTGYPLELVDEATTKLTKILEARNGWHRGAPMDHGIRAEAYDQEKHKFSRALLDAWKRQLQREDPKLRWQAETAEDSLIRKSQA</sequence>
<dbReference type="Pfam" id="PF00596">
    <property type="entry name" value="Aldolase_II"/>
    <property type="match status" value="1"/>
</dbReference>
<gene>
    <name evidence="2" type="ORF">SCF082_LOCUS15583</name>
</gene>
<dbReference type="InterPro" id="IPR001303">
    <property type="entry name" value="Aldolase_II/adducin_N"/>
</dbReference>
<evidence type="ECO:0000313" key="2">
    <source>
        <dbReference type="EMBL" id="CAK9021980.1"/>
    </source>
</evidence>
<name>A0ABP0K6G5_9DINO</name>
<dbReference type="EMBL" id="CAXAMM010010001">
    <property type="protein sequence ID" value="CAK9021980.1"/>
    <property type="molecule type" value="Genomic_DNA"/>
</dbReference>
<proteinExistence type="predicted"/>
<dbReference type="InterPro" id="IPR036409">
    <property type="entry name" value="Aldolase_II/adducin_N_sf"/>
</dbReference>
<organism evidence="2 3">
    <name type="scientific">Durusdinium trenchii</name>
    <dbReference type="NCBI Taxonomy" id="1381693"/>
    <lineage>
        <taxon>Eukaryota</taxon>
        <taxon>Sar</taxon>
        <taxon>Alveolata</taxon>
        <taxon>Dinophyceae</taxon>
        <taxon>Suessiales</taxon>
        <taxon>Symbiodiniaceae</taxon>
        <taxon>Durusdinium</taxon>
    </lineage>
</organism>
<dbReference type="Proteomes" id="UP001642464">
    <property type="component" value="Unassembled WGS sequence"/>
</dbReference>
<evidence type="ECO:0000259" key="1">
    <source>
        <dbReference type="SMART" id="SM01007"/>
    </source>
</evidence>
<keyword evidence="3" id="KW-1185">Reference proteome</keyword>
<dbReference type="SUPFAM" id="SSF53639">
    <property type="entry name" value="AraD/HMP-PK domain-like"/>
    <property type="match status" value="1"/>
</dbReference>
<reference evidence="2 3" key="1">
    <citation type="submission" date="2024-02" db="EMBL/GenBank/DDBJ databases">
        <authorList>
            <person name="Chen Y."/>
            <person name="Shah S."/>
            <person name="Dougan E. K."/>
            <person name="Thang M."/>
            <person name="Chan C."/>
        </authorList>
    </citation>
    <scope>NUCLEOTIDE SEQUENCE [LARGE SCALE GENOMIC DNA]</scope>
</reference>